<name>A0A9N7V3Y4_PLEPL</name>
<reference evidence="2" key="1">
    <citation type="submission" date="2020-03" db="EMBL/GenBank/DDBJ databases">
        <authorList>
            <person name="Weist P."/>
        </authorList>
    </citation>
    <scope>NUCLEOTIDE SEQUENCE</scope>
</reference>
<gene>
    <name evidence="2" type="ORF">PLEPLA_LOCUS30078</name>
</gene>
<dbReference type="Proteomes" id="UP001153269">
    <property type="component" value="Unassembled WGS sequence"/>
</dbReference>
<accession>A0A9N7V3Y4</accession>
<sequence length="253" mass="27854">KLKQNDSGIYLATLFARDSIPKESNKVHLCVQDGNRSVKGPCQGRFNGILGSSFTFRFRFNDAVIDESSHFAVYIKDIKKIAEHLGHKGNLGGGGFNFDQNHSVLYHIEKLKQNDSGIYLATLFARDSIPKESNKVHLCVQDGNRSVEVSPQLINTTNSGRPGPLSLHLVPVLLAPVVLLAAALPLLIWCLVRTKEKQQQQQQNSNSTVQETVAGSSTGPPPSLIYSVLDFAKRPPAALEYAAVSYLTEKRRM</sequence>
<feature type="transmembrane region" description="Helical" evidence="1">
    <location>
        <begin position="169"/>
        <end position="192"/>
    </location>
</feature>
<keyword evidence="3" id="KW-1185">Reference proteome</keyword>
<proteinExistence type="predicted"/>
<keyword evidence="1" id="KW-0472">Membrane</keyword>
<dbReference type="AlphaFoldDB" id="A0A9N7V3Y4"/>
<evidence type="ECO:0000313" key="2">
    <source>
        <dbReference type="EMBL" id="CAB1442408.1"/>
    </source>
</evidence>
<comment type="caution">
    <text evidence="2">The sequence shown here is derived from an EMBL/GenBank/DDBJ whole genome shotgun (WGS) entry which is preliminary data.</text>
</comment>
<keyword evidence="1" id="KW-1133">Transmembrane helix</keyword>
<dbReference type="EMBL" id="CADEAL010002845">
    <property type="protein sequence ID" value="CAB1442408.1"/>
    <property type="molecule type" value="Genomic_DNA"/>
</dbReference>
<keyword evidence="1" id="KW-0812">Transmembrane</keyword>
<organism evidence="2 3">
    <name type="scientific">Pleuronectes platessa</name>
    <name type="common">European plaice</name>
    <dbReference type="NCBI Taxonomy" id="8262"/>
    <lineage>
        <taxon>Eukaryota</taxon>
        <taxon>Metazoa</taxon>
        <taxon>Chordata</taxon>
        <taxon>Craniata</taxon>
        <taxon>Vertebrata</taxon>
        <taxon>Euteleostomi</taxon>
        <taxon>Actinopterygii</taxon>
        <taxon>Neopterygii</taxon>
        <taxon>Teleostei</taxon>
        <taxon>Neoteleostei</taxon>
        <taxon>Acanthomorphata</taxon>
        <taxon>Carangaria</taxon>
        <taxon>Pleuronectiformes</taxon>
        <taxon>Pleuronectoidei</taxon>
        <taxon>Pleuronectidae</taxon>
        <taxon>Pleuronectes</taxon>
    </lineage>
</organism>
<protein>
    <submittedName>
        <fullName evidence="2">Uncharacterized protein</fullName>
    </submittedName>
</protein>
<evidence type="ECO:0000256" key="1">
    <source>
        <dbReference type="SAM" id="Phobius"/>
    </source>
</evidence>
<feature type="non-terminal residue" evidence="2">
    <location>
        <position position="1"/>
    </location>
</feature>
<evidence type="ECO:0000313" key="3">
    <source>
        <dbReference type="Proteomes" id="UP001153269"/>
    </source>
</evidence>